<dbReference type="PROSITE" id="PS01081">
    <property type="entry name" value="HTH_TETR_1"/>
    <property type="match status" value="1"/>
</dbReference>
<accession>A0A0A1VNT4</accession>
<dbReference type="PROSITE" id="PS50977">
    <property type="entry name" value="HTH_TETR_2"/>
    <property type="match status" value="1"/>
</dbReference>
<organism evidence="4 5">
    <name type="scientific">Microcystis aeruginosa NIES-44</name>
    <dbReference type="NCBI Taxonomy" id="449439"/>
    <lineage>
        <taxon>Bacteria</taxon>
        <taxon>Bacillati</taxon>
        <taxon>Cyanobacteriota</taxon>
        <taxon>Cyanophyceae</taxon>
        <taxon>Oscillatoriophycideae</taxon>
        <taxon>Chroococcales</taxon>
        <taxon>Microcystaceae</taxon>
        <taxon>Microcystis</taxon>
    </lineage>
</organism>
<dbReference type="InterPro" id="IPR023772">
    <property type="entry name" value="DNA-bd_HTH_TetR-type_CS"/>
</dbReference>
<feature type="DNA-binding region" description="H-T-H motif" evidence="2">
    <location>
        <begin position="31"/>
        <end position="50"/>
    </location>
</feature>
<dbReference type="SUPFAM" id="SSF46689">
    <property type="entry name" value="Homeodomain-like"/>
    <property type="match status" value="1"/>
</dbReference>
<dbReference type="PRINTS" id="PR00455">
    <property type="entry name" value="HTHTETR"/>
</dbReference>
<sequence>MPKIVDVEQYRKELLLKSAELFAEKGYANMTTRELAQGLGVSTGTLYHYFPSKAALFEQLVEEMCRQDVLLAKAEIDRGKTLIEKLKILGKFMTNREDSCIKQLFLSIDYSQYQGREELRRSQFFERVDRRYHQAVIEILGISDPSVAWLVVSVINGLILERLWCNEQIAIDEQMELLGKILTTYLQKKC</sequence>
<feature type="domain" description="HTH tetR-type" evidence="3">
    <location>
        <begin position="8"/>
        <end position="68"/>
    </location>
</feature>
<dbReference type="InterPro" id="IPR050624">
    <property type="entry name" value="HTH-type_Tx_Regulator"/>
</dbReference>
<name>A0A0A1VNT4_MICAE</name>
<keyword evidence="1 2" id="KW-0238">DNA-binding</keyword>
<dbReference type="Pfam" id="PF00440">
    <property type="entry name" value="TetR_N"/>
    <property type="match status" value="1"/>
</dbReference>
<dbReference type="PANTHER" id="PTHR43479">
    <property type="entry name" value="ACREF/ENVCD OPERON REPRESSOR-RELATED"/>
    <property type="match status" value="1"/>
</dbReference>
<evidence type="ECO:0000259" key="3">
    <source>
        <dbReference type="PROSITE" id="PS50977"/>
    </source>
</evidence>
<evidence type="ECO:0000256" key="1">
    <source>
        <dbReference type="ARBA" id="ARBA00023125"/>
    </source>
</evidence>
<dbReference type="Proteomes" id="UP000030321">
    <property type="component" value="Unassembled WGS sequence"/>
</dbReference>
<dbReference type="Gene3D" id="1.10.357.10">
    <property type="entry name" value="Tetracycline Repressor, domain 2"/>
    <property type="match status" value="1"/>
</dbReference>
<dbReference type="RefSeq" id="WP_045356276.1">
    <property type="nucleotide sequence ID" value="NZ_BBPA01000002.1"/>
</dbReference>
<dbReference type="AlphaFoldDB" id="A0A0A1VNT4"/>
<proteinExistence type="predicted"/>
<protein>
    <submittedName>
        <fullName evidence="4">Transcriptional regulator, TetR family</fullName>
    </submittedName>
</protein>
<evidence type="ECO:0000313" key="5">
    <source>
        <dbReference type="Proteomes" id="UP000030321"/>
    </source>
</evidence>
<dbReference type="InterPro" id="IPR001647">
    <property type="entry name" value="HTH_TetR"/>
</dbReference>
<dbReference type="InterPro" id="IPR009057">
    <property type="entry name" value="Homeodomain-like_sf"/>
</dbReference>
<evidence type="ECO:0000256" key="2">
    <source>
        <dbReference type="PROSITE-ProRule" id="PRU00335"/>
    </source>
</evidence>
<evidence type="ECO:0000313" key="4">
    <source>
        <dbReference type="EMBL" id="GAL91362.1"/>
    </source>
</evidence>
<gene>
    <name evidence="4" type="ORF">N44_00731</name>
</gene>
<reference evidence="5" key="1">
    <citation type="journal article" date="2015" name="Genome">
        <title>Whole Genome Sequence of the Non-Microcystin-Producing Microcystis aeruginosa Strain NIES-44.</title>
        <authorList>
            <person name="Okano K."/>
            <person name="Miyata N."/>
            <person name="Ozaki Y."/>
        </authorList>
    </citation>
    <scope>NUCLEOTIDE SEQUENCE [LARGE SCALE GENOMIC DNA]</scope>
    <source>
        <strain evidence="5">NIES-44</strain>
    </source>
</reference>
<dbReference type="GO" id="GO:0003677">
    <property type="term" value="F:DNA binding"/>
    <property type="evidence" value="ECO:0007669"/>
    <property type="project" value="UniProtKB-UniRule"/>
</dbReference>
<comment type="caution">
    <text evidence="4">The sequence shown here is derived from an EMBL/GenBank/DDBJ whole genome shotgun (WGS) entry which is preliminary data.</text>
</comment>
<dbReference type="EMBL" id="BBPA01000002">
    <property type="protein sequence ID" value="GAL91362.1"/>
    <property type="molecule type" value="Genomic_DNA"/>
</dbReference>
<dbReference type="PANTHER" id="PTHR43479:SF11">
    <property type="entry name" value="ACREF_ENVCD OPERON REPRESSOR-RELATED"/>
    <property type="match status" value="1"/>
</dbReference>